<dbReference type="KEGG" id="dao:Desac_1492"/>
<dbReference type="STRING" id="880072.Desac_1492"/>
<reference evidence="2" key="2">
    <citation type="submission" date="2011-03" db="EMBL/GenBank/DDBJ databases">
        <title>The complete genome of Desulfobacca acetoxidans DSM 11109.</title>
        <authorList>
            <consortium name="US DOE Joint Genome Institute (JGI-PGF)"/>
            <person name="Lucas S."/>
            <person name="Copeland A."/>
            <person name="Lapidus A."/>
            <person name="Bruce D."/>
            <person name="Goodwin L."/>
            <person name="Pitluck S."/>
            <person name="Peters L."/>
            <person name="Kyrpides N."/>
            <person name="Mavromatis K."/>
            <person name="Ivanova N."/>
            <person name="Ovchinnikova G."/>
            <person name="Teshima H."/>
            <person name="Detter J.C."/>
            <person name="Han C."/>
            <person name="Land M."/>
            <person name="Hauser L."/>
            <person name="Markowitz V."/>
            <person name="Cheng J.-F."/>
            <person name="Hugenholtz P."/>
            <person name="Woyke T."/>
            <person name="Wu D."/>
            <person name="Spring S."/>
            <person name="Schueler E."/>
            <person name="Brambilla E."/>
            <person name="Klenk H.-P."/>
            <person name="Eisen J.A."/>
        </authorList>
    </citation>
    <scope>NUCLEOTIDE SEQUENCE [LARGE SCALE GENOMIC DNA]</scope>
    <source>
        <strain evidence="2">ATCC 700848 / DSM 11109 / ASRB2</strain>
    </source>
</reference>
<dbReference type="Proteomes" id="UP000000483">
    <property type="component" value="Chromosome"/>
</dbReference>
<organism evidence="1 2">
    <name type="scientific">Desulfobacca acetoxidans (strain ATCC 700848 / DSM 11109 / ASRB2)</name>
    <dbReference type="NCBI Taxonomy" id="880072"/>
    <lineage>
        <taxon>Bacteria</taxon>
        <taxon>Pseudomonadati</taxon>
        <taxon>Thermodesulfobacteriota</taxon>
        <taxon>Desulfobaccia</taxon>
        <taxon>Desulfobaccales</taxon>
        <taxon>Desulfobaccaceae</taxon>
        <taxon>Desulfobacca</taxon>
    </lineage>
</organism>
<sequence>MRSASPQYEQEEKRTLFARPRLKAVFRPFKLEPGLKEGEGVFSNTLCGGTAANLFMQSGYLTSGCWEGPIKQAYNGRMNFFRPAWTDKIGYLHSNVQYRTATEYSDLGEAPWMQLVCGEEADLQKYFQFKITFADPVRAWALDNPEQADDWAAYGIDGGSDICQSYAADGNFPGGIEDLKLEGGLTIHDNEIIRGGVIKTGIALDFADIVAGSHELVLDNRDKQWNPLAPNFYFSQALWYDKQVSFFSGYELPSGQVGWQELYMGQVQKLTVAHSHYHYHTAEIRSNDLICSLLKRKIGAPGGDGIRKPFLRGYYVLNADWQSTERPFAGAAAKTGAGSAAISTIDSDYYNNSVDTFYRLKIETAGEVGTATFSWSKDGGCTWEKSGLSTANQAAPLHLENNLYVYWTAGSGNDFEEGDYWDFVGYVRRNHYLLPGAPFQDITAVYADGERIDRYTADLATGKLVIQGPGRSHRARIVKDDITHPADIIKDIITEVGLADRLRLTDYQVCKSVTAGYNIGVCFENVNALSAIQKICANCLYELWIEAGEIRMQAYLGESG</sequence>
<reference evidence="1 2" key="1">
    <citation type="journal article" date="2011" name="Stand. Genomic Sci.">
        <title>Complete genome sequence of the acetate-degrading sulfate reducer Desulfobacca acetoxidans type strain (ASRB2).</title>
        <authorList>
            <person name="Goker M."/>
            <person name="Teshima H."/>
            <person name="Lapidus A."/>
            <person name="Nolan M."/>
            <person name="Lucas S."/>
            <person name="Hammon N."/>
            <person name="Deshpande S."/>
            <person name="Cheng J.F."/>
            <person name="Tapia R."/>
            <person name="Han C."/>
            <person name="Goodwin L."/>
            <person name="Pitluck S."/>
            <person name="Huntemann M."/>
            <person name="Liolios K."/>
            <person name="Ivanova N."/>
            <person name="Pagani I."/>
            <person name="Mavromatis K."/>
            <person name="Ovchinikova G."/>
            <person name="Pati A."/>
            <person name="Chen A."/>
            <person name="Palaniappan K."/>
            <person name="Land M."/>
            <person name="Hauser L."/>
            <person name="Brambilla E.M."/>
            <person name="Rohde M."/>
            <person name="Spring S."/>
            <person name="Detter J.C."/>
            <person name="Woyke T."/>
            <person name="Bristow J."/>
            <person name="Eisen J.A."/>
            <person name="Markowitz V."/>
            <person name="Hugenholtz P."/>
            <person name="Kyrpides N.C."/>
            <person name="Klenk H.P."/>
        </authorList>
    </citation>
    <scope>NUCLEOTIDE SEQUENCE [LARGE SCALE GENOMIC DNA]</scope>
    <source>
        <strain evidence="2">ATCC 700848 / DSM 11109 / ASRB2</strain>
    </source>
</reference>
<gene>
    <name evidence="1" type="ordered locus">Desac_1492</name>
</gene>
<proteinExistence type="predicted"/>
<evidence type="ECO:0000313" key="2">
    <source>
        <dbReference type="Proteomes" id="UP000000483"/>
    </source>
</evidence>
<name>F2NCR6_DESAR</name>
<evidence type="ECO:0000313" key="1">
    <source>
        <dbReference type="EMBL" id="AEB09347.1"/>
    </source>
</evidence>
<keyword evidence="2" id="KW-1185">Reference proteome</keyword>
<dbReference type="RefSeq" id="WP_013706457.1">
    <property type="nucleotide sequence ID" value="NC_015388.1"/>
</dbReference>
<accession>F2NCR6</accession>
<dbReference type="EMBL" id="CP002629">
    <property type="protein sequence ID" value="AEB09347.1"/>
    <property type="molecule type" value="Genomic_DNA"/>
</dbReference>
<protein>
    <submittedName>
        <fullName evidence="1">Uncharacterized protein</fullName>
    </submittedName>
</protein>
<dbReference type="AlphaFoldDB" id="F2NCR6"/>
<dbReference type="HOGENOM" id="CLU_486385_0_0_7"/>